<accession>A0ABD5MHB0</accession>
<evidence type="ECO:0000256" key="1">
    <source>
        <dbReference type="SAM" id="MobiDB-lite"/>
    </source>
</evidence>
<name>A0ABD5MHB0_9EURY</name>
<gene>
    <name evidence="2" type="ORF">OS889_15160</name>
</gene>
<comment type="caution">
    <text evidence="2">The sequence shown here is derived from an EMBL/GenBank/DDBJ whole genome shotgun (WGS) entry which is preliminary data.</text>
</comment>
<feature type="region of interest" description="Disordered" evidence="1">
    <location>
        <begin position="41"/>
        <end position="63"/>
    </location>
</feature>
<proteinExistence type="predicted"/>
<feature type="compositionally biased region" description="Polar residues" evidence="1">
    <location>
        <begin position="54"/>
        <end position="63"/>
    </location>
</feature>
<reference evidence="2 3" key="1">
    <citation type="submission" date="2024-08" db="EMBL/GenBank/DDBJ databases">
        <title>Halobellus sp. MBLA0158 whole genome sequence.</title>
        <authorList>
            <person name="Hwang C.Y."/>
            <person name="Cho E.-S."/>
            <person name="Seo M.-J."/>
        </authorList>
    </citation>
    <scope>NUCLEOTIDE SEQUENCE [LARGE SCALE GENOMIC DNA]</scope>
    <source>
        <strain evidence="2 3">MBLA0158</strain>
    </source>
</reference>
<dbReference type="RefSeq" id="WP_372391204.1">
    <property type="nucleotide sequence ID" value="NZ_JBGNYA010000001.1"/>
</dbReference>
<sequence>MTAPQHVRIQCECGEWLEHSAAAPTTDCDCGARYVVTVTDITPPDPAGVEATERSGSFSSAKD</sequence>
<evidence type="ECO:0008006" key="4">
    <source>
        <dbReference type="Google" id="ProtNLM"/>
    </source>
</evidence>
<dbReference type="Proteomes" id="UP001570511">
    <property type="component" value="Unassembled WGS sequence"/>
</dbReference>
<evidence type="ECO:0000313" key="2">
    <source>
        <dbReference type="EMBL" id="MFA1612333.1"/>
    </source>
</evidence>
<dbReference type="AlphaFoldDB" id="A0ABD5MHB0"/>
<evidence type="ECO:0000313" key="3">
    <source>
        <dbReference type="Proteomes" id="UP001570511"/>
    </source>
</evidence>
<dbReference type="EMBL" id="JBGNYA010000001">
    <property type="protein sequence ID" value="MFA1612333.1"/>
    <property type="molecule type" value="Genomic_DNA"/>
</dbReference>
<organism evidence="2 3">
    <name type="scientific">Halobellus rubicundus</name>
    <dbReference type="NCBI Taxonomy" id="2996466"/>
    <lineage>
        <taxon>Archaea</taxon>
        <taxon>Methanobacteriati</taxon>
        <taxon>Methanobacteriota</taxon>
        <taxon>Stenosarchaea group</taxon>
        <taxon>Halobacteria</taxon>
        <taxon>Halobacteriales</taxon>
        <taxon>Haloferacaceae</taxon>
        <taxon>Halobellus</taxon>
    </lineage>
</organism>
<protein>
    <recommendedName>
        <fullName evidence="4">Small CPxCG-related zinc finger protein</fullName>
    </recommendedName>
</protein>
<keyword evidence="3" id="KW-1185">Reference proteome</keyword>